<dbReference type="InterPro" id="IPR032466">
    <property type="entry name" value="Metal_Hydrolase"/>
</dbReference>
<dbReference type="InterPro" id="IPR006680">
    <property type="entry name" value="Amidohydro-rel"/>
</dbReference>
<dbReference type="RefSeq" id="WP_259866034.1">
    <property type="nucleotide sequence ID" value="NZ_BAAAST010000003.1"/>
</dbReference>
<dbReference type="Pfam" id="PF04909">
    <property type="entry name" value="Amidohydro_2"/>
    <property type="match status" value="1"/>
</dbReference>
<organism evidence="2 3">
    <name type="scientific">Dactylosporangium fulvum</name>
    <dbReference type="NCBI Taxonomy" id="53359"/>
    <lineage>
        <taxon>Bacteria</taxon>
        <taxon>Bacillati</taxon>
        <taxon>Actinomycetota</taxon>
        <taxon>Actinomycetes</taxon>
        <taxon>Micromonosporales</taxon>
        <taxon>Micromonosporaceae</taxon>
        <taxon>Dactylosporangium</taxon>
    </lineage>
</organism>
<dbReference type="PANTHER" id="PTHR43383:SF2">
    <property type="entry name" value="AMIDOHYDROLASE 2 FAMILY PROTEIN"/>
    <property type="match status" value="1"/>
</dbReference>
<accession>A0ABY5WDV4</accession>
<name>A0ABY5WDV4_9ACTN</name>
<reference evidence="2" key="2">
    <citation type="submission" date="2022-09" db="EMBL/GenBank/DDBJ databases">
        <title>Biosynthetic gene clusters of Dactylosporangioum fulvum.</title>
        <authorList>
            <person name="Caradec T."/>
        </authorList>
    </citation>
    <scope>NUCLEOTIDE SEQUENCE</scope>
    <source>
        <strain evidence="2">NRRL B-16292</strain>
    </source>
</reference>
<evidence type="ECO:0000313" key="2">
    <source>
        <dbReference type="EMBL" id="UWP86651.1"/>
    </source>
</evidence>
<dbReference type="EMBL" id="CP073720">
    <property type="protein sequence ID" value="UWP86651.1"/>
    <property type="molecule type" value="Genomic_DNA"/>
</dbReference>
<dbReference type="Proteomes" id="UP001059617">
    <property type="component" value="Chromosome"/>
</dbReference>
<protein>
    <submittedName>
        <fullName evidence="2">Amidohydrolase family protein</fullName>
    </submittedName>
</protein>
<gene>
    <name evidence="2" type="ORF">Dfulv_21390</name>
</gene>
<dbReference type="SUPFAM" id="SSF51556">
    <property type="entry name" value="Metallo-dependent hydrolases"/>
    <property type="match status" value="1"/>
</dbReference>
<dbReference type="PANTHER" id="PTHR43383">
    <property type="entry name" value="NODULIN 6"/>
    <property type="match status" value="1"/>
</dbReference>
<feature type="domain" description="Amidohydrolase-related" evidence="1">
    <location>
        <begin position="240"/>
        <end position="400"/>
    </location>
</feature>
<sequence>MIRHTETTAAREIGPPRYTDGIPAIDHHSHAGYLRPGATVEGMDGVEREMVLSHVEANLPSDVYLRYVEAERHRDTEQLAELRGQWPIDSLFEEGLRFRETSMHTVTLFDGAAQLFGDIGREAQIHASLAGRVEAPQAQYERALVLAGTPAVLTDVPEIDTTVWPAEKYRQIARIDPYLYPFGHPSWDRRGSDTPRFRRIFGFVLERQYELMGVSNRPQTLDDYLDFVRASLRQRVAGGVVGLKIASAYVRSLRFEDVSRADAAEAYTRLGALETPDPGLVNAVADHVVFAIAEEAVQLNLPVQVHTGVGHAEPGIRVDDANPLHLQQLLDTPRLNQLKVILIHGGFPFTDYLTALAYTHGNVYLDTSLLPHLHGRRAERALEDWLTYLPANKVLFGTDTGNPEHHVTSAQRARAALDTVLTAGVANGWWSTRQAHWLTERVLHRNLTDVYGVEIP</sequence>
<dbReference type="Gene3D" id="3.20.20.140">
    <property type="entry name" value="Metal-dependent hydrolases"/>
    <property type="match status" value="1"/>
</dbReference>
<evidence type="ECO:0000313" key="3">
    <source>
        <dbReference type="Proteomes" id="UP001059617"/>
    </source>
</evidence>
<reference evidence="2" key="1">
    <citation type="submission" date="2021-04" db="EMBL/GenBank/DDBJ databases">
        <authorList>
            <person name="Hartkoorn R.C."/>
            <person name="Beaudoing E."/>
            <person name="Hot D."/>
        </authorList>
    </citation>
    <scope>NUCLEOTIDE SEQUENCE</scope>
    <source>
        <strain evidence="2">NRRL B-16292</strain>
    </source>
</reference>
<keyword evidence="3" id="KW-1185">Reference proteome</keyword>
<evidence type="ECO:0000259" key="1">
    <source>
        <dbReference type="Pfam" id="PF04909"/>
    </source>
</evidence>
<proteinExistence type="predicted"/>